<keyword evidence="9 16" id="KW-0418">Kinase</keyword>
<evidence type="ECO:0000256" key="3">
    <source>
        <dbReference type="ARBA" id="ARBA00012438"/>
    </source>
</evidence>
<gene>
    <name evidence="16" type="ORF">IAA55_01670</name>
</gene>
<reference evidence="16" key="1">
    <citation type="submission" date="2020-10" db="EMBL/GenBank/DDBJ databases">
        <authorList>
            <person name="Gilroy R."/>
        </authorList>
    </citation>
    <scope>NUCLEOTIDE SEQUENCE</scope>
    <source>
        <strain evidence="16">ChiSjej5B23-6657</strain>
    </source>
</reference>
<evidence type="ECO:0000313" key="16">
    <source>
        <dbReference type="EMBL" id="HIR69970.1"/>
    </source>
</evidence>
<evidence type="ECO:0000256" key="5">
    <source>
        <dbReference type="ARBA" id="ARBA00022553"/>
    </source>
</evidence>
<evidence type="ECO:0000256" key="7">
    <source>
        <dbReference type="ARBA" id="ARBA00022692"/>
    </source>
</evidence>
<evidence type="ECO:0000256" key="8">
    <source>
        <dbReference type="ARBA" id="ARBA00022741"/>
    </source>
</evidence>
<evidence type="ECO:0000313" key="17">
    <source>
        <dbReference type="Proteomes" id="UP000823912"/>
    </source>
</evidence>
<dbReference type="InterPro" id="IPR036097">
    <property type="entry name" value="HisK_dim/P_sf"/>
</dbReference>
<sequence length="423" mass="48401">MNRYENREAKKILFLMALAMVLAALCMGLLTIWQCGRMRERENAAVFALVEQIRQQYPQVDEDTLMQTLNEVFNDDSTSSQRTDDTYDADTAQELRDLRERYGIREDDWAVAAQEPEERRAMMLNVVFLLLAEGLIVVLFTLYLHRRKQRLDQLTLYMERISMGQYDLDLLDNSEDELSNLKNQLYKIMIYLKEQADRERNSRKVLADSVSDISHQLKTPLTSAMIMLDNLTDNPDMEPATRRKFIAEAARQVDSMKWMIVSMLKLSRLDAGMIEFEEKEFSLDEMIASGAESLEVLAELKGQTVEIAGAKGVRLTGDFRWNREAFVNILKNAIEHSPEGAKIAVNVEENGVYTAIAVTNPGEPISREMERQIFRRYYSATRSADDNAGIGLPLAKAIVERQKGYLSVDSADGKNTFTIKYLK</sequence>
<comment type="catalytic activity">
    <reaction evidence="1">
        <text>ATP + protein L-histidine = ADP + protein N-phospho-L-histidine.</text>
        <dbReference type="EC" id="2.7.13.3"/>
    </reaction>
</comment>
<keyword evidence="13 14" id="KW-0472">Membrane</keyword>
<evidence type="ECO:0000256" key="6">
    <source>
        <dbReference type="ARBA" id="ARBA00022679"/>
    </source>
</evidence>
<dbReference type="GO" id="GO:0000155">
    <property type="term" value="F:phosphorelay sensor kinase activity"/>
    <property type="evidence" value="ECO:0007669"/>
    <property type="project" value="InterPro"/>
</dbReference>
<dbReference type="EC" id="2.7.13.3" evidence="3"/>
<accession>A0A9D1E7S9</accession>
<dbReference type="InterPro" id="IPR005467">
    <property type="entry name" value="His_kinase_dom"/>
</dbReference>
<keyword evidence="6" id="KW-0808">Transferase</keyword>
<keyword evidence="5" id="KW-0597">Phosphoprotein</keyword>
<dbReference type="Gene3D" id="1.10.287.130">
    <property type="match status" value="1"/>
</dbReference>
<organism evidence="16 17">
    <name type="scientific">Candidatus Pullilachnospira gallistercoris</name>
    <dbReference type="NCBI Taxonomy" id="2840911"/>
    <lineage>
        <taxon>Bacteria</taxon>
        <taxon>Bacillati</taxon>
        <taxon>Bacillota</taxon>
        <taxon>Clostridia</taxon>
        <taxon>Lachnospirales</taxon>
        <taxon>Lachnospiraceae</taxon>
        <taxon>Lachnospiraceae incertae sedis</taxon>
        <taxon>Candidatus Pullilachnospira</taxon>
    </lineage>
</organism>
<comment type="caution">
    <text evidence="16">The sequence shown here is derived from an EMBL/GenBank/DDBJ whole genome shotgun (WGS) entry which is preliminary data.</text>
</comment>
<dbReference type="SMART" id="SM00387">
    <property type="entry name" value="HATPase_c"/>
    <property type="match status" value="1"/>
</dbReference>
<dbReference type="Pfam" id="PF00512">
    <property type="entry name" value="HisKA"/>
    <property type="match status" value="1"/>
</dbReference>
<name>A0A9D1E7S9_9FIRM</name>
<dbReference type="InterPro" id="IPR050398">
    <property type="entry name" value="HssS/ArlS-like"/>
</dbReference>
<dbReference type="PANTHER" id="PTHR45528">
    <property type="entry name" value="SENSOR HISTIDINE KINASE CPXA"/>
    <property type="match status" value="1"/>
</dbReference>
<keyword evidence="4" id="KW-1003">Cell membrane</keyword>
<dbReference type="Gene3D" id="3.30.565.10">
    <property type="entry name" value="Histidine kinase-like ATPase, C-terminal domain"/>
    <property type="match status" value="1"/>
</dbReference>
<evidence type="ECO:0000259" key="15">
    <source>
        <dbReference type="PROSITE" id="PS50109"/>
    </source>
</evidence>
<dbReference type="InterPro" id="IPR003594">
    <property type="entry name" value="HATPase_dom"/>
</dbReference>
<feature type="domain" description="Histidine kinase" evidence="15">
    <location>
        <begin position="212"/>
        <end position="423"/>
    </location>
</feature>
<comment type="subcellular location">
    <subcellularLocation>
        <location evidence="2">Cell membrane</location>
        <topology evidence="2">Multi-pass membrane protein</topology>
    </subcellularLocation>
</comment>
<evidence type="ECO:0000256" key="10">
    <source>
        <dbReference type="ARBA" id="ARBA00022840"/>
    </source>
</evidence>
<keyword evidence="12" id="KW-0902">Two-component regulatory system</keyword>
<dbReference type="InterPro" id="IPR003661">
    <property type="entry name" value="HisK_dim/P_dom"/>
</dbReference>
<dbReference type="Proteomes" id="UP000823912">
    <property type="component" value="Unassembled WGS sequence"/>
</dbReference>
<feature type="transmembrane region" description="Helical" evidence="14">
    <location>
        <begin position="122"/>
        <end position="144"/>
    </location>
</feature>
<keyword evidence="10" id="KW-0067">ATP-binding</keyword>
<dbReference type="SUPFAM" id="SSF55874">
    <property type="entry name" value="ATPase domain of HSP90 chaperone/DNA topoisomerase II/histidine kinase"/>
    <property type="match status" value="1"/>
</dbReference>
<dbReference type="EMBL" id="DVHM01000031">
    <property type="protein sequence ID" value="HIR69970.1"/>
    <property type="molecule type" value="Genomic_DNA"/>
</dbReference>
<evidence type="ECO:0000256" key="1">
    <source>
        <dbReference type="ARBA" id="ARBA00000085"/>
    </source>
</evidence>
<reference evidence="16" key="2">
    <citation type="journal article" date="2021" name="PeerJ">
        <title>Extensive microbial diversity within the chicken gut microbiome revealed by metagenomics and culture.</title>
        <authorList>
            <person name="Gilroy R."/>
            <person name="Ravi A."/>
            <person name="Getino M."/>
            <person name="Pursley I."/>
            <person name="Horton D.L."/>
            <person name="Alikhan N.F."/>
            <person name="Baker D."/>
            <person name="Gharbi K."/>
            <person name="Hall N."/>
            <person name="Watson M."/>
            <person name="Adriaenssens E.M."/>
            <person name="Foster-Nyarko E."/>
            <person name="Jarju S."/>
            <person name="Secka A."/>
            <person name="Antonio M."/>
            <person name="Oren A."/>
            <person name="Chaudhuri R.R."/>
            <person name="La Ragione R."/>
            <person name="Hildebrand F."/>
            <person name="Pallen M.J."/>
        </authorList>
    </citation>
    <scope>NUCLEOTIDE SEQUENCE</scope>
    <source>
        <strain evidence="16">ChiSjej5B23-6657</strain>
    </source>
</reference>
<dbReference type="SMART" id="SM00388">
    <property type="entry name" value="HisKA"/>
    <property type="match status" value="1"/>
</dbReference>
<keyword evidence="11 14" id="KW-1133">Transmembrane helix</keyword>
<dbReference type="InterPro" id="IPR036890">
    <property type="entry name" value="HATPase_C_sf"/>
</dbReference>
<evidence type="ECO:0000256" key="14">
    <source>
        <dbReference type="SAM" id="Phobius"/>
    </source>
</evidence>
<keyword evidence="8" id="KW-0547">Nucleotide-binding</keyword>
<protein>
    <recommendedName>
        <fullName evidence="3">histidine kinase</fullName>
        <ecNumber evidence="3">2.7.13.3</ecNumber>
    </recommendedName>
</protein>
<evidence type="ECO:0000256" key="12">
    <source>
        <dbReference type="ARBA" id="ARBA00023012"/>
    </source>
</evidence>
<evidence type="ECO:0000256" key="9">
    <source>
        <dbReference type="ARBA" id="ARBA00022777"/>
    </source>
</evidence>
<evidence type="ECO:0000256" key="4">
    <source>
        <dbReference type="ARBA" id="ARBA00022475"/>
    </source>
</evidence>
<evidence type="ECO:0000256" key="13">
    <source>
        <dbReference type="ARBA" id="ARBA00023136"/>
    </source>
</evidence>
<dbReference type="GO" id="GO:0005524">
    <property type="term" value="F:ATP binding"/>
    <property type="evidence" value="ECO:0007669"/>
    <property type="project" value="UniProtKB-KW"/>
</dbReference>
<dbReference type="SUPFAM" id="SSF47384">
    <property type="entry name" value="Homodimeric domain of signal transducing histidine kinase"/>
    <property type="match status" value="1"/>
</dbReference>
<feature type="transmembrane region" description="Helical" evidence="14">
    <location>
        <begin position="12"/>
        <end position="33"/>
    </location>
</feature>
<dbReference type="CDD" id="cd00082">
    <property type="entry name" value="HisKA"/>
    <property type="match status" value="1"/>
</dbReference>
<dbReference type="GO" id="GO:0005886">
    <property type="term" value="C:plasma membrane"/>
    <property type="evidence" value="ECO:0007669"/>
    <property type="project" value="UniProtKB-SubCell"/>
</dbReference>
<keyword evidence="7 14" id="KW-0812">Transmembrane</keyword>
<dbReference type="PROSITE" id="PS50109">
    <property type="entry name" value="HIS_KIN"/>
    <property type="match status" value="1"/>
</dbReference>
<proteinExistence type="predicted"/>
<dbReference type="PANTHER" id="PTHR45528:SF1">
    <property type="entry name" value="SENSOR HISTIDINE KINASE CPXA"/>
    <property type="match status" value="1"/>
</dbReference>
<evidence type="ECO:0000256" key="2">
    <source>
        <dbReference type="ARBA" id="ARBA00004651"/>
    </source>
</evidence>
<evidence type="ECO:0000256" key="11">
    <source>
        <dbReference type="ARBA" id="ARBA00022989"/>
    </source>
</evidence>
<dbReference type="AlphaFoldDB" id="A0A9D1E7S9"/>
<dbReference type="Pfam" id="PF02518">
    <property type="entry name" value="HATPase_c"/>
    <property type="match status" value="1"/>
</dbReference>